<proteinExistence type="predicted"/>
<gene>
    <name evidence="2" type="ORF">ACFSNB_11095</name>
</gene>
<comment type="caution">
    <text evidence="2">The sequence shown here is derived from an EMBL/GenBank/DDBJ whole genome shotgun (WGS) entry which is preliminary data.</text>
</comment>
<evidence type="ECO:0008006" key="4">
    <source>
        <dbReference type="Google" id="ProtNLM"/>
    </source>
</evidence>
<keyword evidence="3" id="KW-1185">Reference proteome</keyword>
<name>A0ABW5CDP0_9PROT</name>
<evidence type="ECO:0000313" key="2">
    <source>
        <dbReference type="EMBL" id="MFD2234351.1"/>
    </source>
</evidence>
<keyword evidence="1" id="KW-0732">Signal</keyword>
<evidence type="ECO:0000256" key="1">
    <source>
        <dbReference type="SAM" id="SignalP"/>
    </source>
</evidence>
<feature type="signal peptide" evidence="1">
    <location>
        <begin position="1"/>
        <end position="26"/>
    </location>
</feature>
<dbReference type="Proteomes" id="UP001597296">
    <property type="component" value="Unassembled WGS sequence"/>
</dbReference>
<sequence length="154" mass="16468">MTIRRRLLPPVVFAALLLAAAAPARAEGGVPDSVPGEVVVSVWSFVTPGMPEKRGCRIRVVVDNHTPLPIGFAGKFTGSLKGQVLDAWLVSTSGIPPKGSAERLYSCVMRPDRLELTADSPYGYPQTCEVSGQKVNPCPFKARVVSNAKEIVQP</sequence>
<dbReference type="EMBL" id="JBHUIY010000020">
    <property type="protein sequence ID" value="MFD2234351.1"/>
    <property type="molecule type" value="Genomic_DNA"/>
</dbReference>
<feature type="chain" id="PRO_5045340125" description="Secreted protein" evidence="1">
    <location>
        <begin position="27"/>
        <end position="154"/>
    </location>
</feature>
<evidence type="ECO:0000313" key="3">
    <source>
        <dbReference type="Proteomes" id="UP001597296"/>
    </source>
</evidence>
<reference evidence="3" key="1">
    <citation type="journal article" date="2019" name="Int. J. Syst. Evol. Microbiol.">
        <title>The Global Catalogue of Microorganisms (GCM) 10K type strain sequencing project: providing services to taxonomists for standard genome sequencing and annotation.</title>
        <authorList>
            <consortium name="The Broad Institute Genomics Platform"/>
            <consortium name="The Broad Institute Genome Sequencing Center for Infectious Disease"/>
            <person name="Wu L."/>
            <person name="Ma J."/>
        </authorList>
    </citation>
    <scope>NUCLEOTIDE SEQUENCE [LARGE SCALE GENOMIC DNA]</scope>
    <source>
        <strain evidence="3">KCTC 15012</strain>
    </source>
</reference>
<protein>
    <recommendedName>
        <fullName evidence="4">Secreted protein</fullName>
    </recommendedName>
</protein>
<dbReference type="RefSeq" id="WP_377316483.1">
    <property type="nucleotide sequence ID" value="NZ_JBHUIY010000020.1"/>
</dbReference>
<accession>A0ABW5CDP0</accession>
<organism evidence="2 3">
    <name type="scientific">Phaeospirillum tilakii</name>
    <dbReference type="NCBI Taxonomy" id="741673"/>
    <lineage>
        <taxon>Bacteria</taxon>
        <taxon>Pseudomonadati</taxon>
        <taxon>Pseudomonadota</taxon>
        <taxon>Alphaproteobacteria</taxon>
        <taxon>Rhodospirillales</taxon>
        <taxon>Rhodospirillaceae</taxon>
        <taxon>Phaeospirillum</taxon>
    </lineage>
</organism>